<dbReference type="EMBL" id="FOAB01000001">
    <property type="protein sequence ID" value="SEK22524.1"/>
    <property type="molecule type" value="Genomic_DNA"/>
</dbReference>
<feature type="signal peptide" evidence="1">
    <location>
        <begin position="1"/>
        <end position="21"/>
    </location>
</feature>
<dbReference type="Proteomes" id="UP000198521">
    <property type="component" value="Unassembled WGS sequence"/>
</dbReference>
<protein>
    <recommendedName>
        <fullName evidence="4">Outer membrane protein beta-barrel domain-containing protein</fullName>
    </recommendedName>
</protein>
<name>A0A1H7F9Y9_AQUAM</name>
<keyword evidence="1" id="KW-0732">Signal</keyword>
<evidence type="ECO:0000256" key="1">
    <source>
        <dbReference type="SAM" id="SignalP"/>
    </source>
</evidence>
<dbReference type="STRING" id="1038014.SAMN04487910_0009"/>
<dbReference type="InterPro" id="IPR046111">
    <property type="entry name" value="DUF6048"/>
</dbReference>
<reference evidence="2 3" key="1">
    <citation type="submission" date="2016-10" db="EMBL/GenBank/DDBJ databases">
        <authorList>
            <person name="de Groot N.N."/>
        </authorList>
    </citation>
    <scope>NUCLEOTIDE SEQUENCE [LARGE SCALE GENOMIC DNA]</scope>
    <source>
        <strain evidence="2 3">DSM 25232</strain>
    </source>
</reference>
<organism evidence="2 3">
    <name type="scientific">Aquimarina amphilecti</name>
    <dbReference type="NCBI Taxonomy" id="1038014"/>
    <lineage>
        <taxon>Bacteria</taxon>
        <taxon>Pseudomonadati</taxon>
        <taxon>Bacteroidota</taxon>
        <taxon>Flavobacteriia</taxon>
        <taxon>Flavobacteriales</taxon>
        <taxon>Flavobacteriaceae</taxon>
        <taxon>Aquimarina</taxon>
    </lineage>
</organism>
<dbReference type="Pfam" id="PF19515">
    <property type="entry name" value="DUF6048"/>
    <property type="match status" value="1"/>
</dbReference>
<evidence type="ECO:0008006" key="4">
    <source>
        <dbReference type="Google" id="ProtNLM"/>
    </source>
</evidence>
<evidence type="ECO:0000313" key="3">
    <source>
        <dbReference type="Proteomes" id="UP000198521"/>
    </source>
</evidence>
<gene>
    <name evidence="2" type="ORF">SAMN04487910_0009</name>
</gene>
<sequence>MKQLRTYLFFISLLVSGTILGQEETNISARDTLPPSEKYGLRVGVDIGRLIRTAVNDDYSGFEINADYRVYKNYYLAAEIGNESLLRDETNIEVEGSGSYIRFGVDYNTYKNWYGMQNNIYAGLRYGFSTFDQTLNNYNIFTGTDFFDLDNNPENFRNEIRESKDLTAGWIEFVLGLKVEVLNNLYLGASVSLRRIVNEKDPAGFENLFIPGYGRTNDFSEFGVGYTYTISYLIPFIKRKR</sequence>
<dbReference type="AlphaFoldDB" id="A0A1H7F9Y9"/>
<keyword evidence="3" id="KW-1185">Reference proteome</keyword>
<evidence type="ECO:0000313" key="2">
    <source>
        <dbReference type="EMBL" id="SEK22524.1"/>
    </source>
</evidence>
<dbReference type="OrthoDB" id="1199048at2"/>
<feature type="chain" id="PRO_5011599348" description="Outer membrane protein beta-barrel domain-containing protein" evidence="1">
    <location>
        <begin position="22"/>
        <end position="241"/>
    </location>
</feature>
<dbReference type="RefSeq" id="WP_091403745.1">
    <property type="nucleotide sequence ID" value="NZ_FOAB01000001.1"/>
</dbReference>
<proteinExistence type="predicted"/>
<accession>A0A1H7F9Y9</accession>